<organism evidence="1 2">
    <name type="scientific">Novosphingobium chloroacetimidivorans</name>
    <dbReference type="NCBI Taxonomy" id="1428314"/>
    <lineage>
        <taxon>Bacteria</taxon>
        <taxon>Pseudomonadati</taxon>
        <taxon>Pseudomonadota</taxon>
        <taxon>Alphaproteobacteria</taxon>
        <taxon>Sphingomonadales</taxon>
        <taxon>Sphingomonadaceae</taxon>
        <taxon>Novosphingobium</taxon>
    </lineage>
</organism>
<dbReference type="AlphaFoldDB" id="A0A7W7KDT3"/>
<keyword evidence="2" id="KW-1185">Reference proteome</keyword>
<protein>
    <submittedName>
        <fullName evidence="1">Uncharacterized protein</fullName>
    </submittedName>
</protein>
<accession>A0A7W7KDT3</accession>
<dbReference type="RefSeq" id="WP_184250639.1">
    <property type="nucleotide sequence ID" value="NZ_JACHLR010000042.1"/>
</dbReference>
<comment type="caution">
    <text evidence="1">The sequence shown here is derived from an EMBL/GenBank/DDBJ whole genome shotgun (WGS) entry which is preliminary data.</text>
</comment>
<reference evidence="1 2" key="1">
    <citation type="submission" date="2020-08" db="EMBL/GenBank/DDBJ databases">
        <title>Functional genomics of gut bacteria from endangered species of beetles.</title>
        <authorList>
            <person name="Carlos-Shanley C."/>
        </authorList>
    </citation>
    <scope>NUCLEOTIDE SEQUENCE [LARGE SCALE GENOMIC DNA]</scope>
    <source>
        <strain evidence="1 2">S00245</strain>
    </source>
</reference>
<dbReference type="EMBL" id="JACHLR010000042">
    <property type="protein sequence ID" value="MBB4860996.1"/>
    <property type="molecule type" value="Genomic_DNA"/>
</dbReference>
<evidence type="ECO:0000313" key="1">
    <source>
        <dbReference type="EMBL" id="MBB4860996.1"/>
    </source>
</evidence>
<dbReference type="Proteomes" id="UP000555448">
    <property type="component" value="Unassembled WGS sequence"/>
</dbReference>
<gene>
    <name evidence="1" type="ORF">HNO88_004342</name>
</gene>
<name>A0A7W7KDT3_9SPHN</name>
<sequence length="78" mass="8730">MTEQEFNDRQALIRTLRHYSSRLIAMTTDPEGVRLSDAIGAVADFVETSRVLPSPKRTEALLQVLSDAAERLKVDTNN</sequence>
<proteinExistence type="predicted"/>
<evidence type="ECO:0000313" key="2">
    <source>
        <dbReference type="Proteomes" id="UP000555448"/>
    </source>
</evidence>